<name>A0AA88JDZ7_FICCA</name>
<dbReference type="InterPro" id="IPR002182">
    <property type="entry name" value="NB-ARC"/>
</dbReference>
<evidence type="ECO:0000313" key="8">
    <source>
        <dbReference type="Proteomes" id="UP001187192"/>
    </source>
</evidence>
<dbReference type="Pfam" id="PF18052">
    <property type="entry name" value="Rx_N"/>
    <property type="match status" value="1"/>
</dbReference>
<keyword evidence="1" id="KW-0677">Repeat</keyword>
<accession>A0AA88JDZ7</accession>
<dbReference type="InterPro" id="IPR044974">
    <property type="entry name" value="Disease_R_plants"/>
</dbReference>
<dbReference type="Gene3D" id="3.40.50.300">
    <property type="entry name" value="P-loop containing nucleotide triphosphate hydrolases"/>
    <property type="match status" value="1"/>
</dbReference>
<dbReference type="GO" id="GO:0098542">
    <property type="term" value="P:defense response to other organism"/>
    <property type="evidence" value="ECO:0007669"/>
    <property type="project" value="TreeGrafter"/>
</dbReference>
<dbReference type="GO" id="GO:0043531">
    <property type="term" value="F:ADP binding"/>
    <property type="evidence" value="ECO:0007669"/>
    <property type="project" value="InterPro"/>
</dbReference>
<dbReference type="SUPFAM" id="SSF52540">
    <property type="entry name" value="P-loop containing nucleoside triphosphate hydrolases"/>
    <property type="match status" value="1"/>
</dbReference>
<dbReference type="InterPro" id="IPR027417">
    <property type="entry name" value="P-loop_NTPase"/>
</dbReference>
<sequence length="397" mass="45187">MRFSWTYNANAKEKSMLTSQYQKISSLSYFDTTPLSKPSFFFCFGGAFLSSLFQSLFDNIASSEILLISVEAVLDDAEGKQLGNPHVRKWLLQLKEVIYTAEDLMIEICHECLPTDVEYESSSRPTKKSQLSNGRDDDKEKIIYLLLSNDDSGNNIHVIPIVGMGGIGKTILARLVYDNDRGVEKSESHAHDNKDVTQLQEALKKALKGRKFFFVLDEDVNNSKTPIINDRHLYVKKRTVDSREFEALSQPDQLATSRYYIGTFAENVNDLYKLKSLRFLSDFVVGKDNESSINQLQKLLQLHGTIRISGLENIAGVGDIAETMLTDLKCITELILRWNRWNENSDSNLERVALERLLPHTDLRIQIIQDVVTYCLHLGGYHLSRNSASVDLMSWKE</sequence>
<feature type="domain" description="NB-ARC" evidence="4">
    <location>
        <begin position="136"/>
        <end position="180"/>
    </location>
</feature>
<evidence type="ECO:0000259" key="5">
    <source>
        <dbReference type="Pfam" id="PF18052"/>
    </source>
</evidence>
<dbReference type="InterPro" id="IPR056789">
    <property type="entry name" value="LRR_R13L1-DRL21"/>
</dbReference>
<dbReference type="PANTHER" id="PTHR23155:SF1241">
    <property type="entry name" value="DISEASE RESISTANCE RPP13-LIKE PROTEIN 1-RELATED"/>
    <property type="match status" value="1"/>
</dbReference>
<proteinExistence type="predicted"/>
<dbReference type="Pfam" id="PF25019">
    <property type="entry name" value="LRR_R13L1-DRL21"/>
    <property type="match status" value="1"/>
</dbReference>
<reference evidence="7" key="1">
    <citation type="submission" date="2023-07" db="EMBL/GenBank/DDBJ databases">
        <title>draft genome sequence of fig (Ficus carica).</title>
        <authorList>
            <person name="Takahashi T."/>
            <person name="Nishimura K."/>
        </authorList>
    </citation>
    <scope>NUCLEOTIDE SEQUENCE</scope>
</reference>
<evidence type="ECO:0000256" key="1">
    <source>
        <dbReference type="ARBA" id="ARBA00022737"/>
    </source>
</evidence>
<evidence type="ECO:0000259" key="4">
    <source>
        <dbReference type="Pfam" id="PF00931"/>
    </source>
</evidence>
<dbReference type="EMBL" id="BTGU01001167">
    <property type="protein sequence ID" value="GMN70504.1"/>
    <property type="molecule type" value="Genomic_DNA"/>
</dbReference>
<dbReference type="InterPro" id="IPR041118">
    <property type="entry name" value="Rx_N"/>
</dbReference>
<evidence type="ECO:0000256" key="3">
    <source>
        <dbReference type="ARBA" id="ARBA00022821"/>
    </source>
</evidence>
<gene>
    <name evidence="7" type="ORF">TIFTF001_039546</name>
</gene>
<feature type="domain" description="R13L1/DRL21-like LRR repeat region" evidence="6">
    <location>
        <begin position="293"/>
        <end position="365"/>
    </location>
</feature>
<feature type="domain" description="Disease resistance N-terminal" evidence="5">
    <location>
        <begin position="51"/>
        <end position="116"/>
    </location>
</feature>
<keyword evidence="8" id="KW-1185">Reference proteome</keyword>
<dbReference type="AlphaFoldDB" id="A0AA88JDZ7"/>
<evidence type="ECO:0000256" key="2">
    <source>
        <dbReference type="ARBA" id="ARBA00022741"/>
    </source>
</evidence>
<keyword evidence="2" id="KW-0547">Nucleotide-binding</keyword>
<organism evidence="7 8">
    <name type="scientific">Ficus carica</name>
    <name type="common">Common fig</name>
    <dbReference type="NCBI Taxonomy" id="3494"/>
    <lineage>
        <taxon>Eukaryota</taxon>
        <taxon>Viridiplantae</taxon>
        <taxon>Streptophyta</taxon>
        <taxon>Embryophyta</taxon>
        <taxon>Tracheophyta</taxon>
        <taxon>Spermatophyta</taxon>
        <taxon>Magnoliopsida</taxon>
        <taxon>eudicotyledons</taxon>
        <taxon>Gunneridae</taxon>
        <taxon>Pentapetalae</taxon>
        <taxon>rosids</taxon>
        <taxon>fabids</taxon>
        <taxon>Rosales</taxon>
        <taxon>Moraceae</taxon>
        <taxon>Ficeae</taxon>
        <taxon>Ficus</taxon>
    </lineage>
</organism>
<evidence type="ECO:0000259" key="6">
    <source>
        <dbReference type="Pfam" id="PF25019"/>
    </source>
</evidence>
<dbReference type="Pfam" id="PF00931">
    <property type="entry name" value="NB-ARC"/>
    <property type="match status" value="1"/>
</dbReference>
<comment type="caution">
    <text evidence="7">The sequence shown here is derived from an EMBL/GenBank/DDBJ whole genome shotgun (WGS) entry which is preliminary data.</text>
</comment>
<dbReference type="Proteomes" id="UP001187192">
    <property type="component" value="Unassembled WGS sequence"/>
</dbReference>
<evidence type="ECO:0000313" key="7">
    <source>
        <dbReference type="EMBL" id="GMN70504.1"/>
    </source>
</evidence>
<keyword evidence="3" id="KW-0611">Plant defense</keyword>
<evidence type="ECO:0008006" key="9">
    <source>
        <dbReference type="Google" id="ProtNLM"/>
    </source>
</evidence>
<protein>
    <recommendedName>
        <fullName evidence="9">Rx N-terminal domain-containing protein</fullName>
    </recommendedName>
</protein>
<dbReference type="PANTHER" id="PTHR23155">
    <property type="entry name" value="DISEASE RESISTANCE PROTEIN RP"/>
    <property type="match status" value="1"/>
</dbReference>